<comment type="caution">
    <text evidence="2">The sequence shown here is derived from an EMBL/GenBank/DDBJ whole genome shotgun (WGS) entry which is preliminary data.</text>
</comment>
<feature type="compositionally biased region" description="Basic and acidic residues" evidence="1">
    <location>
        <begin position="118"/>
        <end position="131"/>
    </location>
</feature>
<dbReference type="RefSeq" id="XP_067487385.1">
    <property type="nucleotide sequence ID" value="XM_067639613.1"/>
</dbReference>
<feature type="compositionally biased region" description="Low complexity" evidence="1">
    <location>
        <begin position="28"/>
        <end position="40"/>
    </location>
</feature>
<feature type="region of interest" description="Disordered" evidence="1">
    <location>
        <begin position="1"/>
        <end position="60"/>
    </location>
</feature>
<dbReference type="GeneID" id="93591999"/>
<dbReference type="AlphaFoldDB" id="A0A436ZSD5"/>
<evidence type="ECO:0000256" key="1">
    <source>
        <dbReference type="SAM" id="MobiDB-lite"/>
    </source>
</evidence>
<gene>
    <name evidence="2" type="ORF">DFL_009688</name>
</gene>
<reference evidence="2 3" key="1">
    <citation type="submission" date="2019-01" db="EMBL/GenBank/DDBJ databases">
        <title>Intercellular communication is required for trap formation in the nematode-trapping fungus Duddingtonia flagrans.</title>
        <authorList>
            <person name="Youssar L."/>
            <person name="Wernet V."/>
            <person name="Hensel N."/>
            <person name="Hildebrandt H.-G."/>
            <person name="Fischer R."/>
        </authorList>
    </citation>
    <scope>NUCLEOTIDE SEQUENCE [LARGE SCALE GENOMIC DNA]</scope>
    <source>
        <strain evidence="2 3">CBS H-5679</strain>
    </source>
</reference>
<sequence>MDPTAPQGSSETTPNEPDNLSRQPSPSPSSDTPPSDCSTPAFGANRTPSPPDPGNFYAPFGPEIAERLLLHHRFMTRLIEAAEMAMARIERLEGEHRRLSTVRGDIDELLAALNESDGEQKRSDIGKKRNDGPGGGSFGNGGGFGDGGGFGTGGGNVV</sequence>
<feature type="region of interest" description="Disordered" evidence="1">
    <location>
        <begin position="113"/>
        <end position="158"/>
    </location>
</feature>
<evidence type="ECO:0000313" key="2">
    <source>
        <dbReference type="EMBL" id="RVD81841.1"/>
    </source>
</evidence>
<dbReference type="VEuPathDB" id="FungiDB:DFL_009688"/>
<protein>
    <submittedName>
        <fullName evidence="2">Uncharacterized protein</fullName>
    </submittedName>
</protein>
<evidence type="ECO:0000313" key="3">
    <source>
        <dbReference type="Proteomes" id="UP000283090"/>
    </source>
</evidence>
<feature type="compositionally biased region" description="Gly residues" evidence="1">
    <location>
        <begin position="132"/>
        <end position="158"/>
    </location>
</feature>
<feature type="compositionally biased region" description="Polar residues" evidence="1">
    <location>
        <begin position="1"/>
        <end position="23"/>
    </location>
</feature>
<proteinExistence type="predicted"/>
<dbReference type="Proteomes" id="UP000283090">
    <property type="component" value="Unassembled WGS sequence"/>
</dbReference>
<dbReference type="EMBL" id="SAEB01000012">
    <property type="protein sequence ID" value="RVD81841.1"/>
    <property type="molecule type" value="Genomic_DNA"/>
</dbReference>
<keyword evidence="3" id="KW-1185">Reference proteome</keyword>
<accession>A0A436ZSD5</accession>
<name>A0A436ZSD5_ARTFL</name>
<organism evidence="2 3">
    <name type="scientific">Arthrobotrys flagrans</name>
    <name type="common">Nematode-trapping fungus</name>
    <name type="synonym">Trichothecium flagrans</name>
    <dbReference type="NCBI Taxonomy" id="97331"/>
    <lineage>
        <taxon>Eukaryota</taxon>
        <taxon>Fungi</taxon>
        <taxon>Dikarya</taxon>
        <taxon>Ascomycota</taxon>
        <taxon>Pezizomycotina</taxon>
        <taxon>Orbiliomycetes</taxon>
        <taxon>Orbiliales</taxon>
        <taxon>Orbiliaceae</taxon>
        <taxon>Arthrobotrys</taxon>
    </lineage>
</organism>